<organism evidence="4 5">
    <name type="scientific">Lasius niger</name>
    <name type="common">Black garden ant</name>
    <dbReference type="NCBI Taxonomy" id="67767"/>
    <lineage>
        <taxon>Eukaryota</taxon>
        <taxon>Metazoa</taxon>
        <taxon>Ecdysozoa</taxon>
        <taxon>Arthropoda</taxon>
        <taxon>Hexapoda</taxon>
        <taxon>Insecta</taxon>
        <taxon>Pterygota</taxon>
        <taxon>Neoptera</taxon>
        <taxon>Endopterygota</taxon>
        <taxon>Hymenoptera</taxon>
        <taxon>Apocrita</taxon>
        <taxon>Aculeata</taxon>
        <taxon>Formicoidea</taxon>
        <taxon>Formicidae</taxon>
        <taxon>Formicinae</taxon>
        <taxon>Lasius</taxon>
        <taxon>Lasius</taxon>
    </lineage>
</organism>
<feature type="chain" id="PRO_5005290186" description="Glycoprotein" evidence="3">
    <location>
        <begin position="17"/>
        <end position="698"/>
    </location>
</feature>
<name>A0A0J7K5L4_LASNI</name>
<comment type="caution">
    <text evidence="4">The sequence shown here is derived from an EMBL/GenBank/DDBJ whole genome shotgun (WGS) entry which is preliminary data.</text>
</comment>
<gene>
    <name evidence="4" type="ORF">RF55_15484</name>
</gene>
<protein>
    <recommendedName>
        <fullName evidence="6">Glycoprotein</fullName>
    </recommendedName>
</protein>
<evidence type="ECO:0008006" key="6">
    <source>
        <dbReference type="Google" id="ProtNLM"/>
    </source>
</evidence>
<evidence type="ECO:0000256" key="3">
    <source>
        <dbReference type="SAM" id="SignalP"/>
    </source>
</evidence>
<reference evidence="4 5" key="1">
    <citation type="submission" date="2015-04" db="EMBL/GenBank/DDBJ databases">
        <title>Lasius niger genome sequencing.</title>
        <authorList>
            <person name="Konorov E.A."/>
            <person name="Nikitin M.A."/>
            <person name="Kirill M.V."/>
            <person name="Chang P."/>
        </authorList>
    </citation>
    <scope>NUCLEOTIDE SEQUENCE [LARGE SCALE GENOMIC DNA]</scope>
    <source>
        <tissue evidence="4">Whole</tissue>
    </source>
</reference>
<keyword evidence="2" id="KW-0812">Transmembrane</keyword>
<evidence type="ECO:0000313" key="4">
    <source>
        <dbReference type="EMBL" id="KMQ85768.1"/>
    </source>
</evidence>
<dbReference type="OrthoDB" id="7694428at2759"/>
<feature type="transmembrane region" description="Helical" evidence="2">
    <location>
        <begin position="579"/>
        <end position="602"/>
    </location>
</feature>
<dbReference type="PaxDb" id="67767-A0A0J7K5L4"/>
<feature type="region of interest" description="Disordered" evidence="1">
    <location>
        <begin position="604"/>
        <end position="630"/>
    </location>
</feature>
<feature type="signal peptide" evidence="3">
    <location>
        <begin position="1"/>
        <end position="16"/>
    </location>
</feature>
<dbReference type="AlphaFoldDB" id="A0A0J7K5L4"/>
<dbReference type="Pfam" id="PF24664">
    <property type="entry name" value="Monjiviricetes_fusion"/>
    <property type="match status" value="1"/>
</dbReference>
<evidence type="ECO:0000256" key="1">
    <source>
        <dbReference type="SAM" id="MobiDB-lite"/>
    </source>
</evidence>
<keyword evidence="5" id="KW-1185">Reference proteome</keyword>
<accession>A0A0J7K5L4</accession>
<keyword evidence="3" id="KW-0732">Signal</keyword>
<sequence length="698" mass="78303">MLMYIAALVFIKTSYALIGFDCGGQHLNVTSISLLDVGECNLNYRKTNSSSIYVQLLQLSDYNHAEVIQCKVEISRTIYYCGMHSHVSVVHNGRADYIHETGYTQCLRILQDGTFSLGAGNVIHGLKSNQTSFHSLTLAGRTSNDGSCKGTQYSDPYGTWDNVVVQATVKISVKTSHVPVQLNSGKIILKSGTVCRLSESFCLDSDDGYTYWKPVPISSCDFHKYDVLYEGPATKIMDDTENPSSPIIYSLTTQDITFALTKTKEQPLCGYTLFCTEHPKLFIFETKEGTVFVNRGIIPVDNLDIFAYMNSKFVYVEKHIRQQMTSLYYNVMQQKCELERQVITNALSFATLQPDEFAYRLMKGPGYMAVTTGEVTHVIKCIPVDVIIRKTEECFTELPVTARNTSLFLTPKSRIITKYGNQRECSYELPTLYRIEETWVQFTPEPQVRQLPPQQLKPMTALSWKYLTPGPLAVSGIYSEKDLEKLRDHIMFPAEKPALLNTVARGLTGHSIDTNAVSMYNLLDEASLNKIAESAASKVWNGFVTFGSATAGIFGIMVIIRIIKLVIDTAIHGYALHTVYGWSMHLIGAIWSSLTHLLLHLANTRSPDRNNNDDNNKPPSAPEEPPALSTEPSMLIEIPKPNENARSNIESATINFPPDTAQFRHLNNIPDTSQYQILNNRLREIEQIPTKTSEFVPK</sequence>
<evidence type="ECO:0000313" key="5">
    <source>
        <dbReference type="Proteomes" id="UP000036403"/>
    </source>
</evidence>
<feature type="compositionally biased region" description="Basic and acidic residues" evidence="1">
    <location>
        <begin position="606"/>
        <end position="616"/>
    </location>
</feature>
<dbReference type="Proteomes" id="UP000036403">
    <property type="component" value="Unassembled WGS sequence"/>
</dbReference>
<keyword evidence="2" id="KW-1133">Transmembrane helix</keyword>
<keyword evidence="2" id="KW-0472">Membrane</keyword>
<dbReference type="EMBL" id="LBMM01013192">
    <property type="protein sequence ID" value="KMQ85768.1"/>
    <property type="molecule type" value="Genomic_DNA"/>
</dbReference>
<proteinExistence type="predicted"/>
<feature type="transmembrane region" description="Helical" evidence="2">
    <location>
        <begin position="539"/>
        <end position="567"/>
    </location>
</feature>
<evidence type="ECO:0000256" key="2">
    <source>
        <dbReference type="SAM" id="Phobius"/>
    </source>
</evidence>